<dbReference type="SUPFAM" id="SSF109604">
    <property type="entry name" value="HD-domain/PDEase-like"/>
    <property type="match status" value="1"/>
</dbReference>
<name>A0A6G9QL85_9GAMM</name>
<dbReference type="SMART" id="SM00471">
    <property type="entry name" value="HDc"/>
    <property type="match status" value="1"/>
</dbReference>
<evidence type="ECO:0000256" key="1">
    <source>
        <dbReference type="SAM" id="Coils"/>
    </source>
</evidence>
<reference evidence="3 4" key="1">
    <citation type="submission" date="2020-03" db="EMBL/GenBank/DDBJ databases">
        <title>Complete genome sequence of Shewanella sp.</title>
        <authorList>
            <person name="Kim Y.-S."/>
            <person name="Kim S.-J."/>
            <person name="Jung H.-K."/>
            <person name="Kim K.-H."/>
        </authorList>
    </citation>
    <scope>NUCLEOTIDE SEQUENCE [LARGE SCALE GENOMIC DNA]</scope>
    <source>
        <strain evidence="3 4">PN3F2</strain>
    </source>
</reference>
<dbReference type="PANTHER" id="PTHR43155">
    <property type="entry name" value="CYCLIC DI-GMP PHOSPHODIESTERASE PA4108-RELATED"/>
    <property type="match status" value="1"/>
</dbReference>
<sequence length="417" mass="46990">MKKNLRIDVSELRVGMFVSLPISWKEHPFLFNQFKIKSHSQIEVIKSLGLDMVFFNPDRSDVESSDTNHKCSEQKEDEISVNSLKLKMQEQKSAQIEENKKLKRNLKKTEKQFDRSVSMMRSMVTKISSRPLNAVNDAKDLISNLTSMLLDEQNLALHLMGDAKSGDVLYHHSLNISMICMLMAKELGWTREEIELVGIGCLFHDIGKLKIPSTIINKVVPLSTPEENLVKQHPLMSLNFLKLADSFPEEAKPMIANHHEYLDGSGSPKGIKEQELDKFSQLICVVNEYDNLCNGNLRVKAKTPSVALGLLYKNYKTKLNKEYTEKLIKMLGVYPPGSIVELSSGQFGMVMSVNLNDILHPSIIAYDPLVPKEQAPIVNLANEGINVVRSIPASGLPEKIYKYLSPRDNISYAFGKA</sequence>
<dbReference type="Gene3D" id="1.10.3210.10">
    <property type="entry name" value="Hypothetical protein af1432"/>
    <property type="match status" value="1"/>
</dbReference>
<dbReference type="InterPro" id="IPR006675">
    <property type="entry name" value="HDIG_dom"/>
</dbReference>
<keyword evidence="1" id="KW-0175">Coiled coil</keyword>
<dbReference type="Proteomes" id="UP000502608">
    <property type="component" value="Chromosome"/>
</dbReference>
<dbReference type="RefSeq" id="WP_167677972.1">
    <property type="nucleotide sequence ID" value="NZ_CP050313.1"/>
</dbReference>
<keyword evidence="4" id="KW-1185">Reference proteome</keyword>
<dbReference type="EMBL" id="CP050313">
    <property type="protein sequence ID" value="QIR14825.1"/>
    <property type="molecule type" value="Genomic_DNA"/>
</dbReference>
<dbReference type="PROSITE" id="PS51832">
    <property type="entry name" value="HD_GYP"/>
    <property type="match status" value="1"/>
</dbReference>
<dbReference type="Pfam" id="PF13487">
    <property type="entry name" value="HD_5"/>
    <property type="match status" value="1"/>
</dbReference>
<gene>
    <name evidence="3" type="ORF">HBH39_10265</name>
</gene>
<protein>
    <submittedName>
        <fullName evidence="3">DUF3391 domain-containing protein</fullName>
    </submittedName>
</protein>
<dbReference type="CDD" id="cd00077">
    <property type="entry name" value="HDc"/>
    <property type="match status" value="1"/>
</dbReference>
<feature type="coiled-coil region" evidence="1">
    <location>
        <begin position="85"/>
        <end position="119"/>
    </location>
</feature>
<proteinExistence type="predicted"/>
<evidence type="ECO:0000313" key="3">
    <source>
        <dbReference type="EMBL" id="QIR14825.1"/>
    </source>
</evidence>
<organism evidence="3 4">
    <name type="scientific">Shewanella aestuarii</name>
    <dbReference type="NCBI Taxonomy" id="1028752"/>
    <lineage>
        <taxon>Bacteria</taxon>
        <taxon>Pseudomonadati</taxon>
        <taxon>Pseudomonadota</taxon>
        <taxon>Gammaproteobacteria</taxon>
        <taxon>Alteromonadales</taxon>
        <taxon>Shewanellaceae</taxon>
        <taxon>Shewanella</taxon>
    </lineage>
</organism>
<dbReference type="GO" id="GO:0008081">
    <property type="term" value="F:phosphoric diester hydrolase activity"/>
    <property type="evidence" value="ECO:0007669"/>
    <property type="project" value="UniProtKB-ARBA"/>
</dbReference>
<accession>A0A6G9QL85</accession>
<dbReference type="InterPro" id="IPR037522">
    <property type="entry name" value="HD_GYP_dom"/>
</dbReference>
<evidence type="ECO:0000313" key="4">
    <source>
        <dbReference type="Proteomes" id="UP000502608"/>
    </source>
</evidence>
<dbReference type="AlphaFoldDB" id="A0A6G9QL85"/>
<dbReference type="NCBIfam" id="TIGR00277">
    <property type="entry name" value="HDIG"/>
    <property type="match status" value="1"/>
</dbReference>
<dbReference type="PANTHER" id="PTHR43155:SF2">
    <property type="entry name" value="CYCLIC DI-GMP PHOSPHODIESTERASE PA4108"/>
    <property type="match status" value="1"/>
</dbReference>
<dbReference type="InterPro" id="IPR021812">
    <property type="entry name" value="DUF3391"/>
</dbReference>
<evidence type="ECO:0000259" key="2">
    <source>
        <dbReference type="PROSITE" id="PS51832"/>
    </source>
</evidence>
<dbReference type="KEGG" id="saes:HBH39_10265"/>
<dbReference type="InterPro" id="IPR003607">
    <property type="entry name" value="HD/PDEase_dom"/>
</dbReference>
<dbReference type="Pfam" id="PF11871">
    <property type="entry name" value="DUF3391"/>
    <property type="match status" value="1"/>
</dbReference>
<feature type="domain" description="HD-GYP" evidence="2">
    <location>
        <begin position="146"/>
        <end position="343"/>
    </location>
</feature>